<evidence type="ECO:0000256" key="11">
    <source>
        <dbReference type="SAM" id="MobiDB-lite"/>
    </source>
</evidence>
<reference evidence="15" key="2">
    <citation type="submission" date="2025-09" db="UniProtKB">
        <authorList>
            <consortium name="Ensembl"/>
        </authorList>
    </citation>
    <scope>IDENTIFICATION</scope>
</reference>
<evidence type="ECO:0000256" key="2">
    <source>
        <dbReference type="ARBA" id="ARBA00005634"/>
    </source>
</evidence>
<gene>
    <name evidence="15" type="primary">TFR2</name>
</gene>
<evidence type="ECO:0000313" key="15">
    <source>
        <dbReference type="Ensembl" id="ENSOTSP00005101910.2"/>
    </source>
</evidence>
<keyword evidence="8" id="KW-1015">Disulfide bond</keyword>
<feature type="domain" description="PA" evidence="13">
    <location>
        <begin position="195"/>
        <end position="259"/>
    </location>
</feature>
<dbReference type="InterPro" id="IPR039373">
    <property type="entry name" value="Peptidase_M28B"/>
</dbReference>
<evidence type="ECO:0000256" key="9">
    <source>
        <dbReference type="ARBA" id="ARBA00023170"/>
    </source>
</evidence>
<evidence type="ECO:0000259" key="14">
    <source>
        <dbReference type="Pfam" id="PF04389"/>
    </source>
</evidence>
<dbReference type="Gene3D" id="3.40.630.10">
    <property type="entry name" value="Zn peptidases"/>
    <property type="match status" value="1"/>
</dbReference>
<evidence type="ECO:0000256" key="5">
    <source>
        <dbReference type="ARBA" id="ARBA00022968"/>
    </source>
</evidence>
<dbReference type="FunFam" id="1.20.930.40:FF:000002">
    <property type="entry name" value="Transferrin receptor protein 1"/>
    <property type="match status" value="1"/>
</dbReference>
<feature type="compositionally biased region" description="Basic and acidic residues" evidence="11">
    <location>
        <begin position="24"/>
        <end position="35"/>
    </location>
</feature>
<feature type="compositionally biased region" description="Basic and acidic residues" evidence="11">
    <location>
        <begin position="1"/>
        <end position="13"/>
    </location>
</feature>
<sequence>GLGEEGERMREGLGEEGGTRGGRGRREGENKVAEEGERMRGVLGLGLCLCAAFLLGYVAFRGSCHYCGVEGEMVPAEDKPGTDHDNLVGGMYLGELRDMLKKYLQDEKIESTVRTTHPSGSSEGTTLAAEILETFKDLHMDHTWTDSHYATLQFPSRIQRNSLWMVDLQGEVLEEIPLEDPDSYCAYSATGTATGGMVYVNYGRQQDFDWLQSAGVSVVGCVVVMRVGGGVSYAEKVLLAQKAGAGGALIYPDPADIPQDPRRLGLNSYTAISEHVHLGSGDPFTPGFPSFNHTQFPPTQSSGLPVIPAQPISANVASKLLSQLTGPVCPRGWQGRLPYVRCVLGRGFTSADGRRIRMGVYNTMTPVLLNNIFSSLEGRIEPDQYIIMGAQRDAWGPGAVKAGVGTAILLELARTFSNMVQNGFYPRRSLLFVSWDAGDFGNVGATEWLEGYLSMLHLKAVAYFSLDQACVCVSLQDSRPYPFVNTPLDTSGRLQEVLGGRLGVVGRSLGELVGLMVLRLAHDHILPLRITTYSHTALQFSAQLNKHSAELQARGLSPQWVFSARGDYSRAAETLQEAILNSDVQDETMTRIYNTRMMRVEYYFLSQYVSVVETPFRHVLHGRGEHTLSALTEHLSLLTSDPRRFNEALFRRQLALFTWTLQGAANALSGDIWNIDNVF</sequence>
<comment type="subcellular location">
    <subcellularLocation>
        <location evidence="1">Cell membrane</location>
        <topology evidence="1">Single-pass type II membrane protein</topology>
    </subcellularLocation>
</comment>
<evidence type="ECO:0000256" key="4">
    <source>
        <dbReference type="ARBA" id="ARBA00022692"/>
    </source>
</evidence>
<dbReference type="FunFam" id="3.40.630.10:FF:000101">
    <property type="entry name" value="N-acetylated alpha-linked acidic dipeptidase like 1"/>
    <property type="match status" value="1"/>
</dbReference>
<evidence type="ECO:0000256" key="3">
    <source>
        <dbReference type="ARBA" id="ARBA00022475"/>
    </source>
</evidence>
<comment type="similarity">
    <text evidence="2">Belongs to the peptidase M28 family. M28B subfamily.</text>
</comment>
<reference evidence="15" key="1">
    <citation type="submission" date="2025-08" db="UniProtKB">
        <authorList>
            <consortium name="Ensembl"/>
        </authorList>
    </citation>
    <scope>IDENTIFICATION</scope>
</reference>
<evidence type="ECO:0000259" key="13">
    <source>
        <dbReference type="Pfam" id="PF02225"/>
    </source>
</evidence>
<dbReference type="GO" id="GO:0140298">
    <property type="term" value="P:endocytic iron import into cell"/>
    <property type="evidence" value="ECO:0007669"/>
    <property type="project" value="TreeGrafter"/>
</dbReference>
<proteinExistence type="inferred from homology"/>
<dbReference type="GO" id="GO:0009897">
    <property type="term" value="C:external side of plasma membrane"/>
    <property type="evidence" value="ECO:0007669"/>
    <property type="project" value="TreeGrafter"/>
</dbReference>
<keyword evidence="4 12" id="KW-0812">Transmembrane</keyword>
<dbReference type="CDD" id="cd02128">
    <property type="entry name" value="PA_TfR"/>
    <property type="match status" value="1"/>
</dbReference>
<evidence type="ECO:0000256" key="10">
    <source>
        <dbReference type="ARBA" id="ARBA00023180"/>
    </source>
</evidence>
<protein>
    <recommendedName>
        <fullName evidence="17">Transferrin receptor 2</fullName>
    </recommendedName>
</protein>
<evidence type="ECO:0000313" key="16">
    <source>
        <dbReference type="Proteomes" id="UP000694402"/>
    </source>
</evidence>
<dbReference type="InterPro" id="IPR003137">
    <property type="entry name" value="PA_domain"/>
</dbReference>
<keyword evidence="7 12" id="KW-0472">Membrane</keyword>
<dbReference type="InterPro" id="IPR007484">
    <property type="entry name" value="Peptidase_M28"/>
</dbReference>
<accession>A0A8C8K1G2</accession>
<dbReference type="AlphaFoldDB" id="A0A8C8K1G2"/>
<evidence type="ECO:0000256" key="8">
    <source>
        <dbReference type="ARBA" id="ARBA00023157"/>
    </source>
</evidence>
<dbReference type="Proteomes" id="UP000694402">
    <property type="component" value="Unassembled WGS sequence"/>
</dbReference>
<dbReference type="Pfam" id="PF04389">
    <property type="entry name" value="Peptidase_M28"/>
    <property type="match status" value="1"/>
</dbReference>
<feature type="region of interest" description="Disordered" evidence="11">
    <location>
        <begin position="1"/>
        <end position="35"/>
    </location>
</feature>
<evidence type="ECO:0000256" key="7">
    <source>
        <dbReference type="ARBA" id="ARBA00023136"/>
    </source>
</evidence>
<evidence type="ECO:0008006" key="17">
    <source>
        <dbReference type="Google" id="ProtNLM"/>
    </source>
</evidence>
<feature type="domain" description="Peptidase M28" evidence="14">
    <location>
        <begin position="371"/>
        <end position="467"/>
    </location>
</feature>
<feature type="transmembrane region" description="Helical" evidence="12">
    <location>
        <begin position="41"/>
        <end position="60"/>
    </location>
</feature>
<dbReference type="GeneTree" id="ENSGT01030000234598"/>
<evidence type="ECO:0000256" key="1">
    <source>
        <dbReference type="ARBA" id="ARBA00004401"/>
    </source>
</evidence>
<keyword evidence="10" id="KW-0325">Glycoprotein</keyword>
<evidence type="ECO:0000256" key="12">
    <source>
        <dbReference type="SAM" id="Phobius"/>
    </source>
</evidence>
<dbReference type="PANTHER" id="PTHR10404:SF33">
    <property type="entry name" value="TRANSFERRIN RECEPTOR PROTEIN 2"/>
    <property type="match status" value="1"/>
</dbReference>
<dbReference type="SUPFAM" id="SSF53187">
    <property type="entry name" value="Zn-dependent exopeptidases"/>
    <property type="match status" value="1"/>
</dbReference>
<organism evidence="15 16">
    <name type="scientific">Oncorhynchus tshawytscha</name>
    <name type="common">Chinook salmon</name>
    <name type="synonym">Salmo tshawytscha</name>
    <dbReference type="NCBI Taxonomy" id="74940"/>
    <lineage>
        <taxon>Eukaryota</taxon>
        <taxon>Metazoa</taxon>
        <taxon>Chordata</taxon>
        <taxon>Craniata</taxon>
        <taxon>Vertebrata</taxon>
        <taxon>Euteleostomi</taxon>
        <taxon>Actinopterygii</taxon>
        <taxon>Neopterygii</taxon>
        <taxon>Teleostei</taxon>
        <taxon>Protacanthopterygii</taxon>
        <taxon>Salmoniformes</taxon>
        <taxon>Salmonidae</taxon>
        <taxon>Salmoninae</taxon>
        <taxon>Oncorhynchus</taxon>
    </lineage>
</organism>
<keyword evidence="3" id="KW-1003">Cell membrane</keyword>
<evidence type="ECO:0000256" key="6">
    <source>
        <dbReference type="ARBA" id="ARBA00022989"/>
    </source>
</evidence>
<keyword evidence="5" id="KW-0735">Signal-anchor</keyword>
<dbReference type="SUPFAM" id="SSF52025">
    <property type="entry name" value="PA domain"/>
    <property type="match status" value="1"/>
</dbReference>
<dbReference type="InterPro" id="IPR037324">
    <property type="entry name" value="TfR1/2_PA"/>
</dbReference>
<dbReference type="FunFam" id="3.50.30.30:FF:000010">
    <property type="entry name" value="Transferrin receptor protein 1"/>
    <property type="match status" value="1"/>
</dbReference>
<dbReference type="Pfam" id="PF02225">
    <property type="entry name" value="PA"/>
    <property type="match status" value="1"/>
</dbReference>
<keyword evidence="6 12" id="KW-1133">Transmembrane helix</keyword>
<keyword evidence="9" id="KW-0675">Receptor</keyword>
<dbReference type="Ensembl" id="ENSOTST00005110230.2">
    <property type="protein sequence ID" value="ENSOTSP00005101910.2"/>
    <property type="gene ID" value="ENSOTSG00005046833.2"/>
</dbReference>
<name>A0A8C8K1G2_ONCTS</name>
<dbReference type="Gene3D" id="1.20.930.40">
    <property type="entry name" value="Transferrin receptor-like, dimerisation domain"/>
    <property type="match status" value="1"/>
</dbReference>
<dbReference type="GO" id="GO:0004998">
    <property type="term" value="F:transferrin receptor activity"/>
    <property type="evidence" value="ECO:0007669"/>
    <property type="project" value="InterPro"/>
</dbReference>
<dbReference type="Gene3D" id="3.50.30.30">
    <property type="match status" value="1"/>
</dbReference>
<dbReference type="InterPro" id="IPR036757">
    <property type="entry name" value="TFR-like_dimer_dom_sf"/>
</dbReference>
<dbReference type="GO" id="GO:0033572">
    <property type="term" value="P:transferrin transport"/>
    <property type="evidence" value="ECO:0007669"/>
    <property type="project" value="InterPro"/>
</dbReference>
<dbReference type="SUPFAM" id="SSF47672">
    <property type="entry name" value="Transferrin receptor-like dimerisation domain"/>
    <property type="match status" value="1"/>
</dbReference>
<keyword evidence="16" id="KW-1185">Reference proteome</keyword>
<dbReference type="InterPro" id="IPR046450">
    <property type="entry name" value="PA_dom_sf"/>
</dbReference>
<dbReference type="PANTHER" id="PTHR10404">
    <property type="entry name" value="N-ACETYLATED-ALPHA-LINKED ACIDIC DIPEPTIDASE"/>
    <property type="match status" value="1"/>
</dbReference>